<dbReference type="Pfam" id="PF13259">
    <property type="entry name" value="clamp_Gag1-like"/>
    <property type="match status" value="1"/>
</dbReference>
<evidence type="ECO:0000313" key="3">
    <source>
        <dbReference type="EMBL" id="VEU24403.1"/>
    </source>
</evidence>
<evidence type="ECO:0000256" key="1">
    <source>
        <dbReference type="SAM" id="MobiDB-lite"/>
    </source>
</evidence>
<keyword evidence="4" id="KW-1185">Reference proteome</keyword>
<evidence type="ECO:0000259" key="2">
    <source>
        <dbReference type="Pfam" id="PF13259"/>
    </source>
</evidence>
<feature type="compositionally biased region" description="Polar residues" evidence="1">
    <location>
        <begin position="7"/>
        <end position="23"/>
    </location>
</feature>
<feature type="region of interest" description="Disordered" evidence="1">
    <location>
        <begin position="165"/>
        <end position="228"/>
    </location>
</feature>
<sequence>MVELLDIQQTTPGEVLSRESSSFAVGGEEGEGFDRDGKYDSGSHDSSITSSRLQKQRSSEADDRSTPTLSKPSALKKLVMKLWMNWARVLNRIRLMSEACLDSDEITDGLFDDDDGELSLKKIKSILSPSESKKGAGCSQCKCGGKACGETCDCHQKEELTGLKDTSIPKSLQPTSKRTTLEDKLSLDTSATTSEFTSPKGSINRHNNNTTTESEPTSDPDTSVPLTKEPFIGGEKLWKEQNRAWLTPAPEKTTMQGKLRLMKKQQSQDIRNHVIARDYPIVYRNLVIHNRTLKKPMNLKDLMRVLDVNWNWNRLSEAGAVVPRSRGYPY</sequence>
<feature type="compositionally biased region" description="Polar residues" evidence="1">
    <location>
        <begin position="187"/>
        <end position="206"/>
    </location>
</feature>
<feature type="region of interest" description="Disordered" evidence="1">
    <location>
        <begin position="1"/>
        <end position="70"/>
    </location>
</feature>
<dbReference type="EMBL" id="CAACVR010000076">
    <property type="protein sequence ID" value="VEU24403.1"/>
    <property type="molecule type" value="Genomic_DNA"/>
</dbReference>
<feature type="compositionally biased region" description="Low complexity" evidence="1">
    <location>
        <begin position="207"/>
        <end position="223"/>
    </location>
</feature>
<feature type="compositionally biased region" description="Polar residues" evidence="1">
    <location>
        <begin position="168"/>
        <end position="178"/>
    </location>
</feature>
<proteinExistence type="predicted"/>
<organism evidence="3 4">
    <name type="scientific">Brettanomyces naardenensis</name>
    <name type="common">Yeast</name>
    <dbReference type="NCBI Taxonomy" id="13370"/>
    <lineage>
        <taxon>Eukaryota</taxon>
        <taxon>Fungi</taxon>
        <taxon>Dikarya</taxon>
        <taxon>Ascomycota</taxon>
        <taxon>Saccharomycotina</taxon>
        <taxon>Pichiomycetes</taxon>
        <taxon>Pichiales</taxon>
        <taxon>Pichiaceae</taxon>
        <taxon>Brettanomyces</taxon>
    </lineage>
</organism>
<dbReference type="STRING" id="13370.A0A448YU10"/>
<dbReference type="AlphaFoldDB" id="A0A448YU10"/>
<gene>
    <name evidence="3" type="ORF">BRENAR_LOCUS5131</name>
</gene>
<dbReference type="InParanoid" id="A0A448YU10"/>
<reference evidence="3 4" key="1">
    <citation type="submission" date="2018-12" db="EMBL/GenBank/DDBJ databases">
        <authorList>
            <person name="Tiukova I."/>
            <person name="Dainat J."/>
        </authorList>
    </citation>
    <scope>NUCLEOTIDE SEQUENCE [LARGE SCALE GENOMIC DNA]</scope>
</reference>
<dbReference type="InterPro" id="IPR025124">
    <property type="entry name" value="Gag1-like_clamp"/>
</dbReference>
<evidence type="ECO:0000313" key="4">
    <source>
        <dbReference type="Proteomes" id="UP000290900"/>
    </source>
</evidence>
<dbReference type="OrthoDB" id="5576875at2759"/>
<feature type="compositionally biased region" description="Basic and acidic residues" evidence="1">
    <location>
        <begin position="32"/>
        <end position="43"/>
    </location>
</feature>
<dbReference type="Proteomes" id="UP000290900">
    <property type="component" value="Unassembled WGS sequence"/>
</dbReference>
<protein>
    <submittedName>
        <fullName evidence="3">DEKNAAC105539</fullName>
    </submittedName>
</protein>
<feature type="domain" description="Gag1-like clamp" evidence="2">
    <location>
        <begin position="234"/>
        <end position="311"/>
    </location>
</feature>
<name>A0A448YU10_BRENA</name>
<accession>A0A448YU10</accession>